<comment type="domain">
    <text evidence="11">Consists of 3 domains; the N-terminus binds the ribosome, the middle domain has PPIase activity, while the C-terminus has intrinsic chaperone activity on its own.</text>
</comment>
<dbReference type="Proteomes" id="UP000783742">
    <property type="component" value="Unassembled WGS sequence"/>
</dbReference>
<evidence type="ECO:0000256" key="9">
    <source>
        <dbReference type="ARBA" id="ARBA00024849"/>
    </source>
</evidence>
<sequence length="450" mass="52753">MEIKKKENNKVFFDIVLKREDIDKAESEVYKKNKKHFQMPGFRKGHVPRKMIENMYGKDVFFEDAINELLPAEYEKAVRELDLKVVDQPDMDIDEETLEKDEVLFNVSVDVRPEVEIKDYKGLEVEDPTIEVTDELIDNEIENERRMNARIVNVDDREVKEGDKVNIDFKGSVDGEYFDGGSAENQDLEIGSNTFIPGFEEEIIGHNIGEEFDINVKFPEDYHQKDLAGKDAKFEIKLNSISYEELPELDDEFVKDISEFDTIDEYKADIRAKKEEEFKITSQMEKERRVIDKLGELVDAEIPEAMINNQIEDTIRNYDQTLRAQGISFEDYIKMIGQSLDEFKKTMRPEAEKTVKNDLAIEALVKAENIEITDEEIEKEVNKVVEDYFKDDKEHMEKMREYMLNENKEVVREDLAKRKAVEKLVEETKFVEPKELTEEEIKEEAENSDK</sequence>
<accession>A0ABS6FF21</accession>
<dbReference type="Pfam" id="PF05698">
    <property type="entry name" value="Trigger_C"/>
    <property type="match status" value="1"/>
</dbReference>
<comment type="catalytic activity">
    <reaction evidence="1 11 12">
        <text>[protein]-peptidylproline (omega=180) = [protein]-peptidylproline (omega=0)</text>
        <dbReference type="Rhea" id="RHEA:16237"/>
        <dbReference type="Rhea" id="RHEA-COMP:10747"/>
        <dbReference type="Rhea" id="RHEA-COMP:10748"/>
        <dbReference type="ChEBI" id="CHEBI:83833"/>
        <dbReference type="ChEBI" id="CHEBI:83834"/>
        <dbReference type="EC" id="5.2.1.8"/>
    </reaction>
</comment>
<proteinExistence type="inferred from homology"/>
<evidence type="ECO:0000313" key="16">
    <source>
        <dbReference type="Proteomes" id="UP000783742"/>
    </source>
</evidence>
<comment type="subcellular location">
    <subcellularLocation>
        <location evidence="11">Cytoplasm</location>
    </subcellularLocation>
    <text evidence="11">About half TF is bound to the ribosome near the polypeptide exit tunnel while the other half is free in the cytoplasm.</text>
</comment>
<organism evidence="15 16">
    <name type="scientific">Peptoniphilus ovalis</name>
    <dbReference type="NCBI Taxonomy" id="2841503"/>
    <lineage>
        <taxon>Bacteria</taxon>
        <taxon>Bacillati</taxon>
        <taxon>Bacillota</taxon>
        <taxon>Tissierellia</taxon>
        <taxon>Tissierellales</taxon>
        <taxon>Peptoniphilaceae</taxon>
        <taxon>Peptoniphilus</taxon>
    </lineage>
</organism>
<dbReference type="InterPro" id="IPR005215">
    <property type="entry name" value="Trig_fac"/>
</dbReference>
<keyword evidence="11" id="KW-0963">Cytoplasm</keyword>
<evidence type="ECO:0000313" key="15">
    <source>
        <dbReference type="EMBL" id="MBU5668569.1"/>
    </source>
</evidence>
<evidence type="ECO:0000259" key="14">
    <source>
        <dbReference type="PROSITE" id="PS50059"/>
    </source>
</evidence>
<evidence type="ECO:0000256" key="8">
    <source>
        <dbReference type="ARBA" id="ARBA00023306"/>
    </source>
</evidence>
<evidence type="ECO:0000256" key="6">
    <source>
        <dbReference type="ARBA" id="ARBA00023186"/>
    </source>
</evidence>
<dbReference type="HAMAP" id="MF_00303">
    <property type="entry name" value="Trigger_factor_Tig"/>
    <property type="match status" value="1"/>
</dbReference>
<evidence type="ECO:0000256" key="2">
    <source>
        <dbReference type="ARBA" id="ARBA00005464"/>
    </source>
</evidence>
<dbReference type="EC" id="5.2.1.8" evidence="3 11"/>
<dbReference type="InterPro" id="IPR008881">
    <property type="entry name" value="Trigger_fac_ribosome-bd_bac"/>
</dbReference>
<dbReference type="Pfam" id="PF05697">
    <property type="entry name" value="Trigger_N"/>
    <property type="match status" value="1"/>
</dbReference>
<dbReference type="InterPro" id="IPR008880">
    <property type="entry name" value="Trigger_fac_C"/>
</dbReference>
<evidence type="ECO:0000256" key="11">
    <source>
        <dbReference type="HAMAP-Rule" id="MF_00303"/>
    </source>
</evidence>
<comment type="function">
    <text evidence="9 11">Involved in protein export. Acts as a chaperone by maintaining the newly synthesized protein in an open conformation. Functions as a peptidyl-prolyl cis-trans isomerase.</text>
</comment>
<dbReference type="PROSITE" id="PS50059">
    <property type="entry name" value="FKBP_PPIASE"/>
    <property type="match status" value="1"/>
</dbReference>
<dbReference type="RefSeq" id="WP_216548365.1">
    <property type="nucleotide sequence ID" value="NZ_JAHLQO010000001.1"/>
</dbReference>
<evidence type="ECO:0000256" key="13">
    <source>
        <dbReference type="RuleBase" id="RU003914"/>
    </source>
</evidence>
<dbReference type="EMBL" id="JAHLQO010000001">
    <property type="protein sequence ID" value="MBU5668569.1"/>
    <property type="molecule type" value="Genomic_DNA"/>
</dbReference>
<keyword evidence="11 12" id="KW-0697">Rotamase</keyword>
<evidence type="ECO:0000256" key="1">
    <source>
        <dbReference type="ARBA" id="ARBA00000971"/>
    </source>
</evidence>
<dbReference type="Pfam" id="PF00254">
    <property type="entry name" value="FKBP_C"/>
    <property type="match status" value="1"/>
</dbReference>
<dbReference type="InterPro" id="IPR001179">
    <property type="entry name" value="PPIase_FKBP_dom"/>
</dbReference>
<keyword evidence="7 11" id="KW-0413">Isomerase</keyword>
<dbReference type="PANTHER" id="PTHR30560:SF3">
    <property type="entry name" value="TRIGGER FACTOR-LIKE PROTEIN TIG, CHLOROPLASTIC"/>
    <property type="match status" value="1"/>
</dbReference>
<keyword evidence="6 11" id="KW-0143">Chaperone</keyword>
<dbReference type="GO" id="GO:0003755">
    <property type="term" value="F:peptidyl-prolyl cis-trans isomerase activity"/>
    <property type="evidence" value="ECO:0007669"/>
    <property type="project" value="UniProtKB-EC"/>
</dbReference>
<comment type="caution">
    <text evidence="15">The sequence shown here is derived from an EMBL/GenBank/DDBJ whole genome shotgun (WGS) entry which is preliminary data.</text>
</comment>
<dbReference type="PANTHER" id="PTHR30560">
    <property type="entry name" value="TRIGGER FACTOR CHAPERONE AND PEPTIDYL-PROLYL CIS/TRANS ISOMERASE"/>
    <property type="match status" value="1"/>
</dbReference>
<evidence type="ECO:0000256" key="5">
    <source>
        <dbReference type="ARBA" id="ARBA00022618"/>
    </source>
</evidence>
<evidence type="ECO:0000256" key="7">
    <source>
        <dbReference type="ARBA" id="ARBA00023235"/>
    </source>
</evidence>
<keyword evidence="16" id="KW-1185">Reference proteome</keyword>
<protein>
    <recommendedName>
        <fullName evidence="4 11">Trigger factor</fullName>
        <shortName evidence="11">TF</shortName>
        <ecNumber evidence="3 11">5.2.1.8</ecNumber>
    </recommendedName>
    <alternativeName>
        <fullName evidence="10 11">PPIase</fullName>
    </alternativeName>
</protein>
<keyword evidence="8 11" id="KW-0131">Cell cycle</keyword>
<evidence type="ECO:0000256" key="12">
    <source>
        <dbReference type="PROSITE-ProRule" id="PRU00277"/>
    </source>
</evidence>
<name>A0ABS6FF21_9FIRM</name>
<reference evidence="15 16" key="1">
    <citation type="submission" date="2021-06" db="EMBL/GenBank/DDBJ databases">
        <authorList>
            <person name="Sun Q."/>
            <person name="Li D."/>
        </authorList>
    </citation>
    <scope>NUCLEOTIDE SEQUENCE [LARGE SCALE GENOMIC DNA]</scope>
    <source>
        <strain evidence="15 16">MSJ-1</strain>
    </source>
</reference>
<comment type="similarity">
    <text evidence="2 11 13">Belongs to the FKBP-type PPIase family. Tig subfamily.</text>
</comment>
<evidence type="ECO:0000256" key="3">
    <source>
        <dbReference type="ARBA" id="ARBA00013194"/>
    </source>
</evidence>
<dbReference type="PIRSF" id="PIRSF003095">
    <property type="entry name" value="Trigger_factor"/>
    <property type="match status" value="1"/>
</dbReference>
<gene>
    <name evidence="11 15" type="primary">tig</name>
    <name evidence="15" type="ORF">KQI68_01810</name>
</gene>
<feature type="domain" description="PPIase FKBP-type" evidence="14">
    <location>
        <begin position="162"/>
        <end position="244"/>
    </location>
</feature>
<evidence type="ECO:0000256" key="10">
    <source>
        <dbReference type="ARBA" id="ARBA00029986"/>
    </source>
</evidence>
<keyword evidence="5 11" id="KW-0132">Cell division</keyword>
<evidence type="ECO:0000256" key="4">
    <source>
        <dbReference type="ARBA" id="ARBA00016902"/>
    </source>
</evidence>
<dbReference type="NCBIfam" id="TIGR00115">
    <property type="entry name" value="tig"/>
    <property type="match status" value="1"/>
</dbReference>